<dbReference type="InterPro" id="IPR015424">
    <property type="entry name" value="PyrdxlP-dep_Trfase"/>
</dbReference>
<dbReference type="CDD" id="cd00616">
    <property type="entry name" value="AHBA_syn"/>
    <property type="match status" value="1"/>
</dbReference>
<evidence type="ECO:0000256" key="1">
    <source>
        <dbReference type="ARBA" id="ARBA00022898"/>
    </source>
</evidence>
<evidence type="ECO:0000256" key="4">
    <source>
        <dbReference type="PIRSR" id="PIRSR000390-2"/>
    </source>
</evidence>
<evidence type="ECO:0000256" key="3">
    <source>
        <dbReference type="PIRSR" id="PIRSR000390-1"/>
    </source>
</evidence>
<dbReference type="InterPro" id="IPR015422">
    <property type="entry name" value="PyrdxlP-dep_Trfase_small"/>
</dbReference>
<comment type="similarity">
    <text evidence="2 5">Belongs to the DegT/DnrJ/EryC1 family.</text>
</comment>
<dbReference type="Pfam" id="PF01041">
    <property type="entry name" value="DegT_DnrJ_EryC1"/>
    <property type="match status" value="1"/>
</dbReference>
<dbReference type="SUPFAM" id="SSF53383">
    <property type="entry name" value="PLP-dependent transferases"/>
    <property type="match status" value="1"/>
</dbReference>
<dbReference type="Gene3D" id="3.90.1150.10">
    <property type="entry name" value="Aspartate Aminotransferase, domain 1"/>
    <property type="match status" value="1"/>
</dbReference>
<feature type="modified residue" description="N6-(pyridoxal phosphate)lysine" evidence="4">
    <location>
        <position position="201"/>
    </location>
</feature>
<name>A0A521G340_9BACT</name>
<dbReference type="GO" id="GO:0008483">
    <property type="term" value="F:transaminase activity"/>
    <property type="evidence" value="ECO:0007669"/>
    <property type="project" value="TreeGrafter"/>
</dbReference>
<dbReference type="PANTHER" id="PTHR30244">
    <property type="entry name" value="TRANSAMINASE"/>
    <property type="match status" value="1"/>
</dbReference>
<proteinExistence type="inferred from homology"/>
<dbReference type="InterPro" id="IPR015421">
    <property type="entry name" value="PyrdxlP-dep_Trfase_major"/>
</dbReference>
<sequence length="395" mass="43181">MNVPLLDLHQQTAALRDDILRAVTEVVDSTTYILGPKVTQLDQDVAAYCGAGFGIGVSSGTDALLMTLMALEIGPGDRVLTTPYSFFATVGAILRVGALPVFADIEGETFNIDPGKMAELLAEDTKNGRTIKAIIPVHLFGQCADMGKIMALAQEYGIPVIEDAAQAIGSEYPMLAKDGSTVWRKAGAMGLVGCYSFFPSKNLGCLGDGGMVVTSDKAFADTLRCYRNHGAQPKYYHAKIGGNFRLDPIQAAVLSVKLPHLEQWHKQRQANSRVYQELFAQAGLTDNPVMLPKAVHAASPGATAHNHHIYNQFVIRIPNREALRTYLQQQGVGCEVYYPVCLHKQDCMKKYGTTELSLPIAEQLAQDSLALPIFPELRREQQEYVVSVIAEFYRS</sequence>
<accession>A0A521G340</accession>
<dbReference type="InterPro" id="IPR000653">
    <property type="entry name" value="DegT/StrS_aminotransferase"/>
</dbReference>
<dbReference type="Proteomes" id="UP000316238">
    <property type="component" value="Unassembled WGS sequence"/>
</dbReference>
<feature type="active site" description="Proton acceptor" evidence="3">
    <location>
        <position position="201"/>
    </location>
</feature>
<keyword evidence="7" id="KW-1185">Reference proteome</keyword>
<dbReference type="GO" id="GO:0030170">
    <property type="term" value="F:pyridoxal phosphate binding"/>
    <property type="evidence" value="ECO:0007669"/>
    <property type="project" value="TreeGrafter"/>
</dbReference>
<dbReference type="EMBL" id="NQJD01000006">
    <property type="protein sequence ID" value="TAA75449.1"/>
    <property type="molecule type" value="Genomic_DNA"/>
</dbReference>
<dbReference type="Gene3D" id="3.40.640.10">
    <property type="entry name" value="Type I PLP-dependent aspartate aminotransferase-like (Major domain)"/>
    <property type="match status" value="1"/>
</dbReference>
<dbReference type="GO" id="GO:0000271">
    <property type="term" value="P:polysaccharide biosynthetic process"/>
    <property type="evidence" value="ECO:0007669"/>
    <property type="project" value="TreeGrafter"/>
</dbReference>
<evidence type="ECO:0000313" key="7">
    <source>
        <dbReference type="Proteomes" id="UP000316238"/>
    </source>
</evidence>
<dbReference type="AlphaFoldDB" id="A0A521G340"/>
<protein>
    <submittedName>
        <fullName evidence="6">dTDP-4-amino-4,6-dideoxygalactose transaminase</fullName>
    </submittedName>
</protein>
<gene>
    <name evidence="6" type="ORF">CDV28_1064</name>
</gene>
<organism evidence="6 7">
    <name type="scientific">Candidatus Electronema aureum</name>
    <dbReference type="NCBI Taxonomy" id="2005002"/>
    <lineage>
        <taxon>Bacteria</taxon>
        <taxon>Pseudomonadati</taxon>
        <taxon>Thermodesulfobacteriota</taxon>
        <taxon>Desulfobulbia</taxon>
        <taxon>Desulfobulbales</taxon>
        <taxon>Desulfobulbaceae</taxon>
        <taxon>Candidatus Electronema</taxon>
    </lineage>
</organism>
<evidence type="ECO:0000256" key="2">
    <source>
        <dbReference type="ARBA" id="ARBA00037999"/>
    </source>
</evidence>
<dbReference type="PANTHER" id="PTHR30244:SF36">
    <property type="entry name" value="3-OXO-GLUCOSE-6-PHOSPHATE:GLUTAMATE AMINOTRANSFERASE"/>
    <property type="match status" value="1"/>
</dbReference>
<dbReference type="PIRSF" id="PIRSF000390">
    <property type="entry name" value="PLP_StrS"/>
    <property type="match status" value="1"/>
</dbReference>
<evidence type="ECO:0000313" key="6">
    <source>
        <dbReference type="EMBL" id="TAA75449.1"/>
    </source>
</evidence>
<evidence type="ECO:0000256" key="5">
    <source>
        <dbReference type="RuleBase" id="RU004508"/>
    </source>
</evidence>
<comment type="caution">
    <text evidence="6">The sequence shown here is derived from an EMBL/GenBank/DDBJ whole genome shotgun (WGS) entry which is preliminary data.</text>
</comment>
<reference evidence="6" key="1">
    <citation type="submission" date="2017-07" db="EMBL/GenBank/DDBJ databases">
        <title>The cable genome - Insights into the physiology and evolution of filamentous bacteria capable of sulfide oxidation via long distance electron transfer.</title>
        <authorList>
            <person name="Thorup C."/>
            <person name="Bjerg J.T."/>
            <person name="Schreiber L."/>
            <person name="Nielsen L.P."/>
            <person name="Kjeldsen K.U."/>
            <person name="Boesen T."/>
            <person name="Boggild A."/>
            <person name="Meysman F."/>
            <person name="Geelhoed J."/>
            <person name="Schramm A."/>
        </authorList>
    </citation>
    <scope>NUCLEOTIDE SEQUENCE [LARGE SCALE GENOMIC DNA]</scope>
    <source>
        <strain evidence="6">GS</strain>
    </source>
</reference>
<keyword evidence="1 4" id="KW-0663">Pyridoxal phosphate</keyword>